<proteinExistence type="predicted"/>
<dbReference type="Proteomes" id="UP000019744">
    <property type="component" value="Segment"/>
</dbReference>
<accession>X2JNH6</accession>
<protein>
    <submittedName>
        <fullName evidence="1">Uncharacterized protein</fullName>
    </submittedName>
</protein>
<dbReference type="GeneID" id="19487405"/>
<sequence>MEKLKEGQLTPYKDKHGRIIAIGERVELEGCEFDVIQNDFTNEIVIDGDTGQTELRMVAHMCEVIFYSELGKQTLLNEKIDIVLSNKYKDADDVLRNIWELKNKFVAKCGFRLMPNTVYLGENLVTLLNDNHPFTDRVVDVFGMSIVEVLDTDHVSLGLTLEKH</sequence>
<dbReference type="KEGG" id="vg:19487405"/>
<gene>
    <name evidence="1" type="ORF">Bcp1_198</name>
</gene>
<organism evidence="1 2">
    <name type="scientific">Bacillus phage Bcp1</name>
    <dbReference type="NCBI Taxonomy" id="584892"/>
    <lineage>
        <taxon>Viruses</taxon>
        <taxon>Duplodnaviria</taxon>
        <taxon>Heunggongvirae</taxon>
        <taxon>Uroviricota</taxon>
        <taxon>Caudoviricetes</taxon>
        <taxon>Herelleviridae</taxon>
        <taxon>Bastillevirinae</taxon>
        <taxon>Caeruleovirus</taxon>
        <taxon>Caeruleovirus Bcp1</taxon>
    </lineage>
</organism>
<dbReference type="OrthoDB" id="15734at10239"/>
<dbReference type="RefSeq" id="YP_009031480.1">
    <property type="nucleotide sequence ID" value="NC_024137.1"/>
</dbReference>
<dbReference type="EMBL" id="KJ451625">
    <property type="protein sequence ID" value="AHN66673.1"/>
    <property type="molecule type" value="Genomic_DNA"/>
</dbReference>
<name>X2JNH6_9CAUD</name>
<reference evidence="1 2" key="1">
    <citation type="journal article" date="2014" name="Genome Announc.">
        <title>Complete Genome Sequence of Bacillus cereus Sensu Lato Bacteriophage Bcp1.</title>
        <authorList>
            <person name="Schuch R."/>
            <person name="Pelzek A.J."/>
            <person name="Fazzini M.M."/>
            <person name="Nelson D.C."/>
            <person name="Fischetti V.A."/>
        </authorList>
    </citation>
    <scope>NUCLEOTIDE SEQUENCE [LARGE SCALE GENOMIC DNA]</scope>
</reference>
<keyword evidence="2" id="KW-1185">Reference proteome</keyword>
<evidence type="ECO:0000313" key="1">
    <source>
        <dbReference type="EMBL" id="AHN66673.1"/>
    </source>
</evidence>
<evidence type="ECO:0000313" key="2">
    <source>
        <dbReference type="Proteomes" id="UP000019744"/>
    </source>
</evidence>